<dbReference type="PROSITE" id="PS00329">
    <property type="entry name" value="HSP70_2"/>
    <property type="match status" value="1"/>
</dbReference>
<dbReference type="InterPro" id="IPR043129">
    <property type="entry name" value="ATPase_NBD"/>
</dbReference>
<dbReference type="Gene3D" id="3.90.640.10">
    <property type="entry name" value="Actin, Chain A, domain 4"/>
    <property type="match status" value="1"/>
</dbReference>
<reference evidence="4 5" key="1">
    <citation type="submission" date="2015-01" db="EMBL/GenBank/DDBJ databases">
        <title>Vibrio sp. C1 JCM 19231 whole genome shotgun sequence.</title>
        <authorList>
            <person name="Sawabe T."/>
            <person name="Meirelles P."/>
            <person name="Feng G."/>
            <person name="Sayaka M."/>
            <person name="Hattori M."/>
            <person name="Ohkuma M."/>
        </authorList>
    </citation>
    <scope>NUCLEOTIDE SEQUENCE [LARGE SCALE GENOMIC DNA]</scope>
    <source>
        <strain evidence="5">JCM 19231</strain>
    </source>
</reference>
<dbReference type="Proteomes" id="UP000031671">
    <property type="component" value="Unassembled WGS sequence"/>
</dbReference>
<dbReference type="SUPFAM" id="SSF53067">
    <property type="entry name" value="Actin-like ATPase domain"/>
    <property type="match status" value="2"/>
</dbReference>
<keyword evidence="5" id="KW-1185">Reference proteome</keyword>
<organism evidence="4 5">
    <name type="scientific">Vibrio ishigakensis</name>
    <dbReference type="NCBI Taxonomy" id="1481914"/>
    <lineage>
        <taxon>Bacteria</taxon>
        <taxon>Pseudomonadati</taxon>
        <taxon>Pseudomonadota</taxon>
        <taxon>Gammaproteobacteria</taxon>
        <taxon>Vibrionales</taxon>
        <taxon>Vibrionaceae</taxon>
        <taxon>Vibrio</taxon>
    </lineage>
</organism>
<dbReference type="Gene3D" id="3.30.420.40">
    <property type="match status" value="2"/>
</dbReference>
<comment type="similarity">
    <text evidence="1">Belongs to the heat shock protein 70 family.</text>
</comment>
<proteinExistence type="inferred from homology"/>
<keyword evidence="3" id="KW-0067">ATP-binding</keyword>
<dbReference type="NCBIfam" id="NF008673">
    <property type="entry name" value="PRK11678.1"/>
    <property type="match status" value="1"/>
</dbReference>
<evidence type="ECO:0000256" key="3">
    <source>
        <dbReference type="ARBA" id="ARBA00022840"/>
    </source>
</evidence>
<dbReference type="EMBL" id="BBRZ01000030">
    <property type="protein sequence ID" value="GAM56485.1"/>
    <property type="molecule type" value="Genomic_DNA"/>
</dbReference>
<dbReference type="Pfam" id="PF00012">
    <property type="entry name" value="HSP70"/>
    <property type="match status" value="1"/>
</dbReference>
<reference evidence="4 5" key="2">
    <citation type="submission" date="2015-01" db="EMBL/GenBank/DDBJ databases">
        <authorList>
            <consortium name="NBRP consortium"/>
            <person name="Sawabe T."/>
            <person name="Meirelles P."/>
            <person name="Feng G."/>
            <person name="Sayaka M."/>
            <person name="Hattori M."/>
            <person name="Ohkuma M."/>
        </authorList>
    </citation>
    <scope>NUCLEOTIDE SEQUENCE [LARGE SCALE GENOMIC DNA]</scope>
    <source>
        <strain evidence="5">JCM 19231</strain>
    </source>
</reference>
<dbReference type="RefSeq" id="WP_261837191.1">
    <property type="nucleotide sequence ID" value="NZ_AP024882.1"/>
</dbReference>
<evidence type="ECO:0000256" key="2">
    <source>
        <dbReference type="ARBA" id="ARBA00022741"/>
    </source>
</evidence>
<evidence type="ECO:0000313" key="5">
    <source>
        <dbReference type="Proteomes" id="UP000031671"/>
    </source>
</evidence>
<dbReference type="GO" id="GO:0005524">
    <property type="term" value="F:ATP binding"/>
    <property type="evidence" value="ECO:0007669"/>
    <property type="project" value="UniProtKB-KW"/>
</dbReference>
<dbReference type="AlphaFoldDB" id="A0A0B8NPI6"/>
<sequence>MIIGFDYGTANCSVAQAKDGQVNHVSLDGEKYIPSTLCAPTSETISEYLFKKLDIRPATPAGEAILKRAIVENREEGIDVLEEEVLFGKPALDLYLQDPKDIYYIKSPKSFLGARGLRDVQLAYFEDLVCAMMANIKSKAEISLEQDLSHTVIGRPVNFLGRGGEDSNLQAVGILERAAKRAGFKEVAFQYEPVAAGLEYENALTKDQNVLVVDIGGGTTDCSMIQMGPSWRGSAKRSQSLLAHTGQMVGGNDLDIHIAFQNFMNEFGKGSRKTSGLELPVSQFWHPILINNVQAQREFYSQENLAVLKLLAREAIEKDKVSRLIKLHGDALGYGIVAQAERAKIDLEDNANYLAQLNLIDEILEVPVSKQEMEQAIKVPREKIQKLVAEAVTQSGIKPDVIFMTGGSARSQVLRDAVQAELPNIEVVSGNYFGSVTAGLARWAEIIYK</sequence>
<keyword evidence="4" id="KW-0346">Stress response</keyword>
<evidence type="ECO:0000256" key="1">
    <source>
        <dbReference type="ARBA" id="ARBA00007381"/>
    </source>
</evidence>
<evidence type="ECO:0000313" key="4">
    <source>
        <dbReference type="EMBL" id="GAM56485.1"/>
    </source>
</evidence>
<gene>
    <name evidence="4" type="ORF">JCM19231_312</name>
</gene>
<keyword evidence="2" id="KW-0547">Nucleotide-binding</keyword>
<protein>
    <submittedName>
        <fullName evidence="4">Heat shock protein yegD</fullName>
    </submittedName>
</protein>
<dbReference type="PANTHER" id="PTHR19375">
    <property type="entry name" value="HEAT SHOCK PROTEIN 70KDA"/>
    <property type="match status" value="1"/>
</dbReference>
<accession>A0A0B8NPI6</accession>
<dbReference type="InterPro" id="IPR018181">
    <property type="entry name" value="Heat_shock_70_CS"/>
</dbReference>
<dbReference type="GO" id="GO:0140662">
    <property type="term" value="F:ATP-dependent protein folding chaperone"/>
    <property type="evidence" value="ECO:0007669"/>
    <property type="project" value="InterPro"/>
</dbReference>
<name>A0A0B8NPI6_9VIBR</name>
<comment type="caution">
    <text evidence="4">The sequence shown here is derived from an EMBL/GenBank/DDBJ whole genome shotgun (WGS) entry which is preliminary data.</text>
</comment>
<dbReference type="InterPro" id="IPR013126">
    <property type="entry name" value="Hsp_70_fam"/>
</dbReference>